<feature type="compositionally biased region" description="Low complexity" evidence="1">
    <location>
        <begin position="103"/>
        <end position="129"/>
    </location>
</feature>
<protein>
    <submittedName>
        <fullName evidence="2">Uncharacterized protein</fullName>
    </submittedName>
</protein>
<proteinExistence type="predicted"/>
<reference evidence="2 3" key="2">
    <citation type="journal article" date="1986" name="Appl. Environ. Microbiol.">
        <title>Cloning and Expression in Escherichia coli of the Polysaccharide Depolymerase Associated with Bacteriophage-Infected Erwinia amylovora.</title>
        <authorList>
            <person name="Vandenbergh P.A."/>
            <person name="Cole R.L."/>
        </authorList>
    </citation>
    <scope>NUCLEOTIDE SEQUENCE [LARGE SCALE GENOMIC DNA]</scope>
</reference>
<sequence length="129" mass="13364">MFTINPLTNQSFSGGKLVEVTKFLVVDADGTPVVSKFFESEAEAQSQIDSLGNLSEGLAFAKAQFGGLADKAQRGKANVVAEYLDWIAAGRPVKEVAEEAPAETEAAAEAAPQTDAQAGAAALNAGEDF</sequence>
<keyword evidence="3" id="KW-1185">Reference proteome</keyword>
<name>A2I7Z1_9CAUD</name>
<dbReference type="EMBL" id="EF160123">
    <property type="protein sequence ID" value="ABM63413.1"/>
    <property type="molecule type" value="Genomic_DNA"/>
</dbReference>
<organism evidence="2 3">
    <name type="scientific">Erwinia phage Era103</name>
    <dbReference type="NCBI Taxonomy" id="418443"/>
    <lineage>
        <taxon>Viruses</taxon>
        <taxon>Duplodnaviria</taxon>
        <taxon>Heunggongvirae</taxon>
        <taxon>Uroviricota</taxon>
        <taxon>Caudoviricetes</taxon>
        <taxon>Autographivirales</taxon>
        <taxon>Autosignataviridae</taxon>
        <taxon>Molineuxvirinae</taxon>
        <taxon>Eracentumvirus</taxon>
        <taxon>Eracentumvirus era103</taxon>
    </lineage>
</organism>
<evidence type="ECO:0000256" key="1">
    <source>
        <dbReference type="SAM" id="MobiDB-lite"/>
    </source>
</evidence>
<dbReference type="RefSeq" id="YP_001039654.1">
    <property type="nucleotide sequence ID" value="NC_009014.1"/>
</dbReference>
<dbReference type="Proteomes" id="UP000001571">
    <property type="component" value="Segment"/>
</dbReference>
<evidence type="ECO:0000313" key="3">
    <source>
        <dbReference type="Proteomes" id="UP000001571"/>
    </source>
</evidence>
<feature type="region of interest" description="Disordered" evidence="1">
    <location>
        <begin position="97"/>
        <end position="129"/>
    </location>
</feature>
<evidence type="ECO:0000313" key="2">
    <source>
        <dbReference type="EMBL" id="ABM63413.1"/>
    </source>
</evidence>
<reference evidence="2 3" key="1">
    <citation type="journal article" date="1985" name="Appl. Environ. Microbiol.">
        <title>Partial Purification and Characterization of a Polysaccharide Depolymerase Associated with Phage-Infected Erwinia amylovora.</title>
        <authorList>
            <person name="Vandenbergh P.A."/>
            <person name="Wright A.M."/>
            <person name="Vidaver A.K."/>
        </authorList>
    </citation>
    <scope>NUCLEOTIDE SEQUENCE [LARGE SCALE GENOMIC DNA]</scope>
</reference>
<dbReference type="OrthoDB" id="19645at10239"/>
<gene>
    <name evidence="2" type="ORF">Era103g23</name>
</gene>
<dbReference type="GeneID" id="4818391"/>
<accession>A2I7Z1</accession>
<dbReference type="KEGG" id="vg:4818391"/>